<sequence length="545" mass="59199">MSNETPLLRLEGVTKDFSGTVVLENVSFDLAAGEILGLVGENGAGKTTLMSILFGMPVIRETGGYGGKILVDGKEVSFSSPFDALDAGIGMVHQEFSLIPGFTAVENIMLNREISKPGIISDVFGPRMRTLDRKTMKDRAQSAISRLGIEIDPEMKISEMPIGHKQFTEIAREIDRERVRILVLDEPTAVLTESEAEILLAAVKKLAQTGIAVIFISHRLHEIVNICDRVLTLRDGKSVRDIPASQTTIEDIAVSMVGREVNTAARREAGRSFGEPILSVDRLWVDMPGEIVRNASFEVRQGEIFGIGGLAGQGKIGIPNGIMSLYPAGGSVMFKGKPLPLGNPRVPLLEGLAFVSEDRRGVGLLLDETLEWNIAFTAMQTQGRFLKSWLGGLFTQRDEKAMKELADEYIKMLEIKCTGSFQAAKELSGGNQQKVCLAKAFCLGPDLLFVSEPTRGIDIGAKSIVLDVLRRVNRDQGTTIVMVSSELEELRSICDRVAIVSNGEIAGILDPESSQADFALYMAGIRHEQSGKENPGNTALEGRTP</sequence>
<dbReference type="PROSITE" id="PS50893">
    <property type="entry name" value="ABC_TRANSPORTER_2"/>
    <property type="match status" value="2"/>
</dbReference>
<feature type="domain" description="ABC transporter" evidence="3">
    <location>
        <begin position="277"/>
        <end position="527"/>
    </location>
</feature>
<protein>
    <submittedName>
        <fullName evidence="4">Sugar ABC transporter ATP-binding protein</fullName>
    </submittedName>
</protein>
<dbReference type="SMART" id="SM00382">
    <property type="entry name" value="AAA"/>
    <property type="match status" value="1"/>
</dbReference>
<dbReference type="CDD" id="cd03216">
    <property type="entry name" value="ABC_Carb_Monos_I"/>
    <property type="match status" value="1"/>
</dbReference>
<dbReference type="GO" id="GO:0005524">
    <property type="term" value="F:ATP binding"/>
    <property type="evidence" value="ECO:0007669"/>
    <property type="project" value="UniProtKB-KW"/>
</dbReference>
<organism evidence="4 5">
    <name type="scientific">Teretinema zuelzerae</name>
    <dbReference type="NCBI Taxonomy" id="156"/>
    <lineage>
        <taxon>Bacteria</taxon>
        <taxon>Pseudomonadati</taxon>
        <taxon>Spirochaetota</taxon>
        <taxon>Spirochaetia</taxon>
        <taxon>Spirochaetales</taxon>
        <taxon>Treponemataceae</taxon>
        <taxon>Teretinema</taxon>
    </lineage>
</organism>
<dbReference type="Proteomes" id="UP001198163">
    <property type="component" value="Unassembled WGS sequence"/>
</dbReference>
<dbReference type="InterPro" id="IPR017871">
    <property type="entry name" value="ABC_transporter-like_CS"/>
</dbReference>
<dbReference type="Pfam" id="PF00005">
    <property type="entry name" value="ABC_tran"/>
    <property type="match status" value="2"/>
</dbReference>
<evidence type="ECO:0000256" key="1">
    <source>
        <dbReference type="ARBA" id="ARBA00022741"/>
    </source>
</evidence>
<keyword evidence="5" id="KW-1185">Reference proteome</keyword>
<dbReference type="CDD" id="cd03215">
    <property type="entry name" value="ABC_Carb_Monos_II"/>
    <property type="match status" value="1"/>
</dbReference>
<dbReference type="Gene3D" id="3.40.50.300">
    <property type="entry name" value="P-loop containing nucleotide triphosphate hydrolases"/>
    <property type="match status" value="2"/>
</dbReference>
<dbReference type="PROSITE" id="PS00211">
    <property type="entry name" value="ABC_TRANSPORTER_1"/>
    <property type="match status" value="1"/>
</dbReference>
<name>A0AAE3EI16_9SPIR</name>
<evidence type="ECO:0000313" key="4">
    <source>
        <dbReference type="EMBL" id="MCD1655104.1"/>
    </source>
</evidence>
<dbReference type="EMBL" id="JAINWA010000003">
    <property type="protein sequence ID" value="MCD1655104.1"/>
    <property type="molecule type" value="Genomic_DNA"/>
</dbReference>
<dbReference type="PANTHER" id="PTHR43790">
    <property type="entry name" value="CARBOHYDRATE TRANSPORT ATP-BINDING PROTEIN MG119-RELATED"/>
    <property type="match status" value="1"/>
</dbReference>
<dbReference type="SUPFAM" id="SSF52540">
    <property type="entry name" value="P-loop containing nucleoside triphosphate hydrolases"/>
    <property type="match status" value="2"/>
</dbReference>
<evidence type="ECO:0000259" key="3">
    <source>
        <dbReference type="PROSITE" id="PS50893"/>
    </source>
</evidence>
<dbReference type="GO" id="GO:0016887">
    <property type="term" value="F:ATP hydrolysis activity"/>
    <property type="evidence" value="ECO:0007669"/>
    <property type="project" value="InterPro"/>
</dbReference>
<dbReference type="InterPro" id="IPR050107">
    <property type="entry name" value="ABC_carbohydrate_import_ATPase"/>
</dbReference>
<feature type="domain" description="ABC transporter" evidence="3">
    <location>
        <begin position="8"/>
        <end position="260"/>
    </location>
</feature>
<keyword evidence="1" id="KW-0547">Nucleotide-binding</keyword>
<dbReference type="RefSeq" id="WP_230755911.1">
    <property type="nucleotide sequence ID" value="NZ_JAINWA010000003.1"/>
</dbReference>
<dbReference type="InterPro" id="IPR027417">
    <property type="entry name" value="P-loop_NTPase"/>
</dbReference>
<evidence type="ECO:0000313" key="5">
    <source>
        <dbReference type="Proteomes" id="UP001198163"/>
    </source>
</evidence>
<dbReference type="InterPro" id="IPR003439">
    <property type="entry name" value="ABC_transporter-like_ATP-bd"/>
</dbReference>
<proteinExistence type="predicted"/>
<comment type="caution">
    <text evidence="4">The sequence shown here is derived from an EMBL/GenBank/DDBJ whole genome shotgun (WGS) entry which is preliminary data.</text>
</comment>
<evidence type="ECO:0000256" key="2">
    <source>
        <dbReference type="ARBA" id="ARBA00022840"/>
    </source>
</evidence>
<keyword evidence="2 4" id="KW-0067">ATP-binding</keyword>
<gene>
    <name evidence="4" type="ORF">K7J14_10375</name>
</gene>
<dbReference type="PANTHER" id="PTHR43790:SF4">
    <property type="entry name" value="GUANOSINE IMPORT ATP-BINDING PROTEIN NUPO"/>
    <property type="match status" value="1"/>
</dbReference>
<dbReference type="InterPro" id="IPR003593">
    <property type="entry name" value="AAA+_ATPase"/>
</dbReference>
<reference evidence="4" key="1">
    <citation type="submission" date="2021-08" db="EMBL/GenBank/DDBJ databases">
        <title>Comparative analyses of Brucepasteria parasyntrophica and Teretinema zuelzerae.</title>
        <authorList>
            <person name="Song Y."/>
            <person name="Brune A."/>
        </authorList>
    </citation>
    <scope>NUCLEOTIDE SEQUENCE</scope>
    <source>
        <strain evidence="4">DSM 1903</strain>
    </source>
</reference>
<dbReference type="AlphaFoldDB" id="A0AAE3EI16"/>
<accession>A0AAE3EI16</accession>